<evidence type="ECO:0000259" key="1">
    <source>
        <dbReference type="PROSITE" id="PS50206"/>
    </source>
</evidence>
<evidence type="ECO:0000313" key="2">
    <source>
        <dbReference type="EMBL" id="MET4758581.1"/>
    </source>
</evidence>
<proteinExistence type="predicted"/>
<dbReference type="Pfam" id="PF00581">
    <property type="entry name" value="Rhodanese"/>
    <property type="match status" value="1"/>
</dbReference>
<reference evidence="2 3" key="1">
    <citation type="submission" date="2024-06" db="EMBL/GenBank/DDBJ databases">
        <title>Genomic Encyclopedia of Type Strains, Phase V (KMG-V): Genome sequencing to study the core and pangenomes of soil and plant-associated prokaryotes.</title>
        <authorList>
            <person name="Whitman W."/>
        </authorList>
    </citation>
    <scope>NUCLEOTIDE SEQUENCE [LARGE SCALE GENOMIC DNA]</scope>
    <source>
        <strain evidence="2 3">NE40</strain>
    </source>
</reference>
<sequence length="173" mass="19294">MNLHSVFITCAALLLLAGLSGCERSDRYKLEAALESASVTLARQAELSGYGLITSQELAALLKRDPAVVLVDTRRTSDYNKGHIRSAKNFTFPKGVLMENVWDDSLMMGRTKQEFLQLLGADRNRLLVFSCGRTRCERGHNGALWAVRLGYRRVLRHPGGVEAWLGEGFELVR</sequence>
<dbReference type="PROSITE" id="PS50206">
    <property type="entry name" value="RHODANESE_3"/>
    <property type="match status" value="1"/>
</dbReference>
<organism evidence="2 3">
    <name type="scientific">Endozoicomonas lisbonensis</name>
    <dbReference type="NCBI Taxonomy" id="3120522"/>
    <lineage>
        <taxon>Bacteria</taxon>
        <taxon>Pseudomonadati</taxon>
        <taxon>Pseudomonadota</taxon>
        <taxon>Gammaproteobacteria</taxon>
        <taxon>Oceanospirillales</taxon>
        <taxon>Endozoicomonadaceae</taxon>
        <taxon>Endozoicomonas</taxon>
    </lineage>
</organism>
<dbReference type="CDD" id="cd00158">
    <property type="entry name" value="RHOD"/>
    <property type="match status" value="1"/>
</dbReference>
<gene>
    <name evidence="2" type="ORF">V5J35_003773</name>
</gene>
<dbReference type="SUPFAM" id="SSF52821">
    <property type="entry name" value="Rhodanese/Cell cycle control phosphatase"/>
    <property type="match status" value="1"/>
</dbReference>
<dbReference type="EMBL" id="JBEWTB010000002">
    <property type="protein sequence ID" value="MET4758581.1"/>
    <property type="molecule type" value="Genomic_DNA"/>
</dbReference>
<dbReference type="Gene3D" id="3.40.250.10">
    <property type="entry name" value="Rhodanese-like domain"/>
    <property type="match status" value="1"/>
</dbReference>
<evidence type="ECO:0000313" key="3">
    <source>
        <dbReference type="Proteomes" id="UP001549366"/>
    </source>
</evidence>
<dbReference type="EC" id="2.8.1.2" evidence="2"/>
<dbReference type="InterPro" id="IPR001763">
    <property type="entry name" value="Rhodanese-like_dom"/>
</dbReference>
<dbReference type="GO" id="GO:0004792">
    <property type="term" value="F:thiosulfate-cyanide sulfurtransferase activity"/>
    <property type="evidence" value="ECO:0007669"/>
    <property type="project" value="UniProtKB-EC"/>
</dbReference>
<comment type="caution">
    <text evidence="2">The sequence shown here is derived from an EMBL/GenBank/DDBJ whole genome shotgun (WGS) entry which is preliminary data.</text>
</comment>
<feature type="domain" description="Rhodanese" evidence="1">
    <location>
        <begin position="64"/>
        <end position="173"/>
    </location>
</feature>
<dbReference type="SMART" id="SM00450">
    <property type="entry name" value="RHOD"/>
    <property type="match status" value="1"/>
</dbReference>
<dbReference type="InterPro" id="IPR036873">
    <property type="entry name" value="Rhodanese-like_dom_sf"/>
</dbReference>
<keyword evidence="3" id="KW-1185">Reference proteome</keyword>
<name>A0ABV2SMT2_9GAMM</name>
<dbReference type="GO" id="GO:0016784">
    <property type="term" value="F:3-mercaptopyruvate sulfurtransferase activity"/>
    <property type="evidence" value="ECO:0007669"/>
    <property type="project" value="UniProtKB-EC"/>
</dbReference>
<dbReference type="EC" id="2.8.1.1" evidence="2"/>
<keyword evidence="2" id="KW-0808">Transferase</keyword>
<dbReference type="Proteomes" id="UP001549366">
    <property type="component" value="Unassembled WGS sequence"/>
</dbReference>
<protein>
    <submittedName>
        <fullName evidence="2">Thiosulfate/3-mercaptopyruvate sulfurtransferase</fullName>
        <ecNumber evidence="2">2.8.1.1</ecNumber>
        <ecNumber evidence="2">2.8.1.2</ecNumber>
    </submittedName>
</protein>
<accession>A0ABV2SMT2</accession>